<dbReference type="Proteomes" id="UP000424003">
    <property type="component" value="Segment"/>
</dbReference>
<keyword evidence="2" id="KW-1185">Reference proteome</keyword>
<dbReference type="KEGG" id="vg:80005592"/>
<dbReference type="EMBL" id="MN585986">
    <property type="protein sequence ID" value="QGJ89488.1"/>
    <property type="molecule type" value="Genomic_DNA"/>
</dbReference>
<reference evidence="1 2" key="1">
    <citation type="submission" date="2019-10" db="EMBL/GenBank/DDBJ databases">
        <authorList>
            <person name="Mahalingam V.A."/>
            <person name="Aull H.A."/>
            <person name="Garlena R.A."/>
            <person name="Russell D.A."/>
            <person name="Pope W.H."/>
            <person name="Jacobs-Sera D."/>
            <person name="Hatfull G.F."/>
        </authorList>
    </citation>
    <scope>NUCLEOTIDE SEQUENCE [LARGE SCALE GENOMIC DNA]</scope>
</reference>
<dbReference type="RefSeq" id="YP_010751921.1">
    <property type="nucleotide sequence ID" value="NC_073374.1"/>
</dbReference>
<proteinExistence type="predicted"/>
<evidence type="ECO:0000313" key="1">
    <source>
        <dbReference type="EMBL" id="QGJ89488.1"/>
    </source>
</evidence>
<gene>
    <name evidence="1" type="primary">85</name>
    <name evidence="1" type="ORF">PBI_ARIADNE_85</name>
</gene>
<organism evidence="1 2">
    <name type="scientific">Microbacterium phage Ariadne</name>
    <dbReference type="NCBI Taxonomy" id="2656546"/>
    <lineage>
        <taxon>Viruses</taxon>
        <taxon>Duplodnaviria</taxon>
        <taxon>Heunggongvirae</taxon>
        <taxon>Uroviricota</taxon>
        <taxon>Caudoviricetes</taxon>
        <taxon>Hodgkinviridae</taxon>
        <taxon>Metamorphoovirus</taxon>
        <taxon>Metamorphoovirus ariadne</taxon>
    </lineage>
</organism>
<evidence type="ECO:0000313" key="2">
    <source>
        <dbReference type="Proteomes" id="UP000424003"/>
    </source>
</evidence>
<dbReference type="GeneID" id="80005592"/>
<sequence length="66" mass="7280">MSSRPEPIGKVRVTLITRRVALEVMPSMLRGGADRIEVDACVKCGALVIDPIVHDNWHRSLTPNSD</sequence>
<accession>A0A649VAV5</accession>
<name>A0A649VAV5_9CAUD</name>
<protein>
    <submittedName>
        <fullName evidence="1">Uncharacterized protein</fullName>
    </submittedName>
</protein>